<dbReference type="Gene3D" id="1.10.260.40">
    <property type="entry name" value="lambda repressor-like DNA-binding domains"/>
    <property type="match status" value="1"/>
</dbReference>
<evidence type="ECO:0000313" key="2">
    <source>
        <dbReference type="EMBL" id="QZP26199.1"/>
    </source>
</evidence>
<evidence type="ECO:0000313" key="3">
    <source>
        <dbReference type="Proteomes" id="UP000825591"/>
    </source>
</evidence>
<dbReference type="EMBL" id="CP081966">
    <property type="protein sequence ID" value="QZP26199.1"/>
    <property type="molecule type" value="Genomic_DNA"/>
</dbReference>
<gene>
    <name evidence="2" type="ORF">K5H97_26000</name>
</gene>
<dbReference type="SMART" id="SM00530">
    <property type="entry name" value="HTH_XRE"/>
    <property type="match status" value="1"/>
</dbReference>
<dbReference type="PROSITE" id="PS50943">
    <property type="entry name" value="HTH_CROC1"/>
    <property type="match status" value="1"/>
</dbReference>
<protein>
    <submittedName>
        <fullName evidence="2">XRE family transcriptional regulator</fullName>
    </submittedName>
</protein>
<feature type="domain" description="HTH cro/C1-type" evidence="1">
    <location>
        <begin position="9"/>
        <end position="62"/>
    </location>
</feature>
<dbReference type="SUPFAM" id="SSF47413">
    <property type="entry name" value="lambda repressor-like DNA-binding domains"/>
    <property type="match status" value="1"/>
</dbReference>
<proteinExistence type="predicted"/>
<dbReference type="InterPro" id="IPR001387">
    <property type="entry name" value="Cro/C1-type_HTH"/>
</dbReference>
<keyword evidence="3" id="KW-1185">Reference proteome</keyword>
<reference evidence="2 3" key="1">
    <citation type="submission" date="2021-08" db="EMBL/GenBank/DDBJ databases">
        <title>Bactericidal Effect of Pseudomonas oryziphila sp. nov., a novel Pseudomonas Species Against Xanthomonas oryzae Reduces Disease Severity of Bacterial Leaf Streak of Rice.</title>
        <authorList>
            <person name="Yang R."/>
            <person name="Li S."/>
            <person name="Li Y."/>
            <person name="Yan Y."/>
            <person name="Fang Y."/>
            <person name="Zou L."/>
            <person name="Chen G."/>
        </authorList>
    </citation>
    <scope>NUCLEOTIDE SEQUENCE [LARGE SCALE GENOMIC DNA]</scope>
    <source>
        <strain evidence="2 3">DSM 17497</strain>
    </source>
</reference>
<dbReference type="Proteomes" id="UP000825591">
    <property type="component" value="Chromosome"/>
</dbReference>
<dbReference type="RefSeq" id="WP_028690355.1">
    <property type="nucleotide sequence ID" value="NZ_CP081966.1"/>
</dbReference>
<evidence type="ECO:0000259" key="1">
    <source>
        <dbReference type="PROSITE" id="PS50943"/>
    </source>
</evidence>
<sequence length="143" mass="15403">MEIHIGERLREERERLGFTQPAFGTIGGVQKLAQLKYEKGERFPGADYLAAVAKLGADIQYIVTGVRGADALTEEEEELVTLFRRAPLAVKASTLAGLAAGAQGQPKEKRKQAFHGSVGQVVEGSITNEAEVSFNFGVGKTKE</sequence>
<accession>A0ABX9AYQ2</accession>
<organism evidence="2 3">
    <name type="scientific">Pseudomonas mosselii</name>
    <dbReference type="NCBI Taxonomy" id="78327"/>
    <lineage>
        <taxon>Bacteria</taxon>
        <taxon>Pseudomonadati</taxon>
        <taxon>Pseudomonadota</taxon>
        <taxon>Gammaproteobacteria</taxon>
        <taxon>Pseudomonadales</taxon>
        <taxon>Pseudomonadaceae</taxon>
        <taxon>Pseudomonas</taxon>
    </lineage>
</organism>
<name>A0ABX9AYQ2_9PSED</name>
<dbReference type="InterPro" id="IPR010982">
    <property type="entry name" value="Lambda_DNA-bd_dom_sf"/>
</dbReference>